<dbReference type="Proteomes" id="UP000002038">
    <property type="component" value="Unassembled WGS sequence"/>
</dbReference>
<evidence type="ECO:0000313" key="2">
    <source>
        <dbReference type="EMBL" id="OAT06672.1"/>
    </source>
</evidence>
<organism evidence="2 3">
    <name type="scientific">Blastomyces gilchristii (strain SLH14081)</name>
    <name type="common">Blastomyces dermatitidis</name>
    <dbReference type="NCBI Taxonomy" id="559298"/>
    <lineage>
        <taxon>Eukaryota</taxon>
        <taxon>Fungi</taxon>
        <taxon>Dikarya</taxon>
        <taxon>Ascomycota</taxon>
        <taxon>Pezizomycotina</taxon>
        <taxon>Eurotiomycetes</taxon>
        <taxon>Eurotiomycetidae</taxon>
        <taxon>Onygenales</taxon>
        <taxon>Ajellomycetaceae</taxon>
        <taxon>Blastomyces</taxon>
    </lineage>
</organism>
<reference evidence="3" key="1">
    <citation type="journal article" date="2015" name="PLoS Genet.">
        <title>The dynamic genome and transcriptome of the human fungal pathogen Blastomyces and close relative Emmonsia.</title>
        <authorList>
            <person name="Munoz J.F."/>
            <person name="Gauthier G.M."/>
            <person name="Desjardins C.A."/>
            <person name="Gallo J.E."/>
            <person name="Holder J."/>
            <person name="Sullivan T.D."/>
            <person name="Marty A.J."/>
            <person name="Carmen J.C."/>
            <person name="Chen Z."/>
            <person name="Ding L."/>
            <person name="Gujja S."/>
            <person name="Magrini V."/>
            <person name="Misas E."/>
            <person name="Mitreva M."/>
            <person name="Priest M."/>
            <person name="Saif S."/>
            <person name="Whiston E.A."/>
            <person name="Young S."/>
            <person name="Zeng Q."/>
            <person name="Goldman W.E."/>
            <person name="Mardis E.R."/>
            <person name="Taylor J.W."/>
            <person name="McEwen J.G."/>
            <person name="Clay O.K."/>
            <person name="Klein B.S."/>
            <person name="Cuomo C.A."/>
        </authorList>
    </citation>
    <scope>NUCLEOTIDE SEQUENCE [LARGE SCALE GENOMIC DNA]</scope>
    <source>
        <strain evidence="3">SLH14081</strain>
    </source>
</reference>
<keyword evidence="3" id="KW-1185">Reference proteome</keyword>
<feature type="compositionally biased region" description="Low complexity" evidence="1">
    <location>
        <begin position="149"/>
        <end position="167"/>
    </location>
</feature>
<dbReference type="EMBL" id="GG657451">
    <property type="protein sequence ID" value="OAT06672.1"/>
    <property type="molecule type" value="Genomic_DNA"/>
</dbReference>
<dbReference type="GeneID" id="42528046"/>
<dbReference type="KEGG" id="bgh:BDBG_02846"/>
<proteinExistence type="predicted"/>
<dbReference type="AlphaFoldDB" id="A0A179UJP8"/>
<gene>
    <name evidence="2" type="ORF">BDBG_02846</name>
</gene>
<sequence>MDEQAAVMMRMLMMFFLFVVISVLFLLLLSISFAIVFFWKCLIGHVERHCELMRNSADVDPPIRPRQDEDDDGKKALSQLLRFLLFLDDLNLPRKNLDIDSAVDLFHLCEKNPLVYSLLNRVSPKYSHSDSTVNTPVPKKGVSNDKMAAADSTSTTPATTPAAGMPC</sequence>
<accession>A0A179UJP8</accession>
<dbReference type="VEuPathDB" id="FungiDB:BDBG_02846"/>
<evidence type="ECO:0000313" key="3">
    <source>
        <dbReference type="Proteomes" id="UP000002038"/>
    </source>
</evidence>
<dbReference type="OrthoDB" id="4191242at2759"/>
<dbReference type="RefSeq" id="XP_031577340.1">
    <property type="nucleotide sequence ID" value="XM_031720981.1"/>
</dbReference>
<feature type="region of interest" description="Disordered" evidence="1">
    <location>
        <begin position="125"/>
        <end position="167"/>
    </location>
</feature>
<evidence type="ECO:0000256" key="1">
    <source>
        <dbReference type="SAM" id="MobiDB-lite"/>
    </source>
</evidence>
<protein>
    <submittedName>
        <fullName evidence="2">Uncharacterized protein</fullName>
    </submittedName>
</protein>
<name>A0A179UJP8_BLAGS</name>